<proteinExistence type="predicted"/>
<name>A0A9D4QIE4_DREPO</name>
<keyword evidence="3" id="KW-1185">Reference proteome</keyword>
<reference evidence="2" key="1">
    <citation type="journal article" date="2019" name="bioRxiv">
        <title>The Genome of the Zebra Mussel, Dreissena polymorpha: A Resource for Invasive Species Research.</title>
        <authorList>
            <person name="McCartney M.A."/>
            <person name="Auch B."/>
            <person name="Kono T."/>
            <person name="Mallez S."/>
            <person name="Zhang Y."/>
            <person name="Obille A."/>
            <person name="Becker A."/>
            <person name="Abrahante J.E."/>
            <person name="Garbe J."/>
            <person name="Badalamenti J.P."/>
            <person name="Herman A."/>
            <person name="Mangelson H."/>
            <person name="Liachko I."/>
            <person name="Sullivan S."/>
            <person name="Sone E.D."/>
            <person name="Koren S."/>
            <person name="Silverstein K.A.T."/>
            <person name="Beckman K.B."/>
            <person name="Gohl D.M."/>
        </authorList>
    </citation>
    <scope>NUCLEOTIDE SEQUENCE</scope>
    <source>
        <strain evidence="2">Duluth1</strain>
        <tissue evidence="2">Whole animal</tissue>
    </source>
</reference>
<evidence type="ECO:0000313" key="3">
    <source>
        <dbReference type="Proteomes" id="UP000828390"/>
    </source>
</evidence>
<dbReference type="AlphaFoldDB" id="A0A9D4QIE4"/>
<feature type="signal peptide" evidence="1">
    <location>
        <begin position="1"/>
        <end position="20"/>
    </location>
</feature>
<sequence>MKYIAVGILVVFVALAAVASVEDDNLSEQELLEAVERALEKMSNNEEERMEFPEDRHLGTAYKRWGWGRKVVRTVGDGVRNAVRTVGDGVRRVVRQVGK</sequence>
<dbReference type="EMBL" id="JAIWYP010000004">
    <property type="protein sequence ID" value="KAH3832801.1"/>
    <property type="molecule type" value="Genomic_DNA"/>
</dbReference>
<accession>A0A9D4QIE4</accession>
<feature type="chain" id="PRO_5039675601" evidence="1">
    <location>
        <begin position="21"/>
        <end position="99"/>
    </location>
</feature>
<protein>
    <submittedName>
        <fullName evidence="2">Uncharacterized protein</fullName>
    </submittedName>
</protein>
<gene>
    <name evidence="2" type="ORF">DPMN_106096</name>
</gene>
<organism evidence="2 3">
    <name type="scientific">Dreissena polymorpha</name>
    <name type="common">Zebra mussel</name>
    <name type="synonym">Mytilus polymorpha</name>
    <dbReference type="NCBI Taxonomy" id="45954"/>
    <lineage>
        <taxon>Eukaryota</taxon>
        <taxon>Metazoa</taxon>
        <taxon>Spiralia</taxon>
        <taxon>Lophotrochozoa</taxon>
        <taxon>Mollusca</taxon>
        <taxon>Bivalvia</taxon>
        <taxon>Autobranchia</taxon>
        <taxon>Heteroconchia</taxon>
        <taxon>Euheterodonta</taxon>
        <taxon>Imparidentia</taxon>
        <taxon>Neoheterodontei</taxon>
        <taxon>Myida</taxon>
        <taxon>Dreissenoidea</taxon>
        <taxon>Dreissenidae</taxon>
        <taxon>Dreissena</taxon>
    </lineage>
</organism>
<reference evidence="2" key="2">
    <citation type="submission" date="2020-11" db="EMBL/GenBank/DDBJ databases">
        <authorList>
            <person name="McCartney M.A."/>
            <person name="Auch B."/>
            <person name="Kono T."/>
            <person name="Mallez S."/>
            <person name="Becker A."/>
            <person name="Gohl D.M."/>
            <person name="Silverstein K.A.T."/>
            <person name="Koren S."/>
            <person name="Bechman K.B."/>
            <person name="Herman A."/>
            <person name="Abrahante J.E."/>
            <person name="Garbe J."/>
        </authorList>
    </citation>
    <scope>NUCLEOTIDE SEQUENCE</scope>
    <source>
        <strain evidence="2">Duluth1</strain>
        <tissue evidence="2">Whole animal</tissue>
    </source>
</reference>
<comment type="caution">
    <text evidence="2">The sequence shown here is derived from an EMBL/GenBank/DDBJ whole genome shotgun (WGS) entry which is preliminary data.</text>
</comment>
<evidence type="ECO:0000256" key="1">
    <source>
        <dbReference type="SAM" id="SignalP"/>
    </source>
</evidence>
<dbReference type="Proteomes" id="UP000828390">
    <property type="component" value="Unassembled WGS sequence"/>
</dbReference>
<keyword evidence="1" id="KW-0732">Signal</keyword>
<evidence type="ECO:0000313" key="2">
    <source>
        <dbReference type="EMBL" id="KAH3832801.1"/>
    </source>
</evidence>